<gene>
    <name evidence="3" type="ORF">UFOPK2754_00117</name>
    <name evidence="4" type="ORF">UFOPK3139_01615</name>
    <name evidence="5" type="ORF">UFOPK3543_00461</name>
    <name evidence="6" type="ORF">UFOPK3967_00137</name>
</gene>
<dbReference type="Pfam" id="PF12172">
    <property type="entry name" value="zf-ChsH2"/>
    <property type="match status" value="1"/>
</dbReference>
<dbReference type="EMBL" id="CAFBMH010000010">
    <property type="protein sequence ID" value="CAB4893933.1"/>
    <property type="molecule type" value="Genomic_DNA"/>
</dbReference>
<dbReference type="InterPro" id="IPR052513">
    <property type="entry name" value="Thioester_dehydratase-like"/>
</dbReference>
<dbReference type="InterPro" id="IPR012340">
    <property type="entry name" value="NA-bd_OB-fold"/>
</dbReference>
<dbReference type="PANTHER" id="PTHR34075">
    <property type="entry name" value="BLR3430 PROTEIN"/>
    <property type="match status" value="1"/>
</dbReference>
<evidence type="ECO:0000313" key="4">
    <source>
        <dbReference type="EMBL" id="CAB4832186.1"/>
    </source>
</evidence>
<evidence type="ECO:0000313" key="3">
    <source>
        <dbReference type="EMBL" id="CAB4725603.1"/>
    </source>
</evidence>
<dbReference type="Pfam" id="PF01796">
    <property type="entry name" value="OB_ChsH2_C"/>
    <property type="match status" value="1"/>
</dbReference>
<reference evidence="4" key="1">
    <citation type="submission" date="2020-05" db="EMBL/GenBank/DDBJ databases">
        <authorList>
            <person name="Chiriac C."/>
            <person name="Salcher M."/>
            <person name="Ghai R."/>
            <person name="Kavagutti S V."/>
        </authorList>
    </citation>
    <scope>NUCLEOTIDE SEQUENCE</scope>
</reference>
<feature type="domain" description="ChsH2 rubredoxin-like zinc ribbon" evidence="2">
    <location>
        <begin position="19"/>
        <end position="53"/>
    </location>
</feature>
<name>A0A6J7AGS7_9ZZZZ</name>
<dbReference type="SUPFAM" id="SSF50249">
    <property type="entry name" value="Nucleic acid-binding proteins"/>
    <property type="match status" value="1"/>
</dbReference>
<dbReference type="EMBL" id="CAFBOS010000004">
    <property type="protein sequence ID" value="CAB4977379.1"/>
    <property type="molecule type" value="Genomic_DNA"/>
</dbReference>
<dbReference type="PANTHER" id="PTHR34075:SF5">
    <property type="entry name" value="BLR3430 PROTEIN"/>
    <property type="match status" value="1"/>
</dbReference>
<sequence length="137" mass="15518">MTEWTKPLPHPTPLSQPFWDGTKEREIRLQRCDACGAHRFPPLVLCRVCLAEEHQWVPTSARGTLYSYVIQHRPATPAFIDDLPYVVAIVELDEGPLMLTNIVGCEIDALEVGMRVEATYFDASDDITLYPFTPSKE</sequence>
<dbReference type="EMBL" id="CAFABA010000063">
    <property type="protein sequence ID" value="CAB4832186.1"/>
    <property type="molecule type" value="Genomic_DNA"/>
</dbReference>
<evidence type="ECO:0000313" key="5">
    <source>
        <dbReference type="EMBL" id="CAB4893933.1"/>
    </source>
</evidence>
<organism evidence="4">
    <name type="scientific">freshwater metagenome</name>
    <dbReference type="NCBI Taxonomy" id="449393"/>
    <lineage>
        <taxon>unclassified sequences</taxon>
        <taxon>metagenomes</taxon>
        <taxon>ecological metagenomes</taxon>
    </lineage>
</organism>
<dbReference type="InterPro" id="IPR022002">
    <property type="entry name" value="ChsH2_Znr"/>
</dbReference>
<evidence type="ECO:0000259" key="1">
    <source>
        <dbReference type="Pfam" id="PF01796"/>
    </source>
</evidence>
<dbReference type="Gene3D" id="6.10.30.10">
    <property type="match status" value="1"/>
</dbReference>
<dbReference type="InterPro" id="IPR002878">
    <property type="entry name" value="ChsH2_C"/>
</dbReference>
<protein>
    <submittedName>
        <fullName evidence="4">Unannotated protein</fullName>
    </submittedName>
</protein>
<dbReference type="EMBL" id="CAEZYR010000003">
    <property type="protein sequence ID" value="CAB4725603.1"/>
    <property type="molecule type" value="Genomic_DNA"/>
</dbReference>
<proteinExistence type="predicted"/>
<accession>A0A6J7AGS7</accession>
<dbReference type="AlphaFoldDB" id="A0A6J7AGS7"/>
<evidence type="ECO:0000313" key="6">
    <source>
        <dbReference type="EMBL" id="CAB4977379.1"/>
    </source>
</evidence>
<evidence type="ECO:0000259" key="2">
    <source>
        <dbReference type="Pfam" id="PF12172"/>
    </source>
</evidence>
<feature type="domain" description="ChsH2 C-terminal OB-fold" evidence="1">
    <location>
        <begin position="56"/>
        <end position="119"/>
    </location>
</feature>